<dbReference type="STRING" id="1330018.A0A167P8X6"/>
<dbReference type="Proteomes" id="UP000076738">
    <property type="component" value="Unassembled WGS sequence"/>
</dbReference>
<proteinExistence type="inferred from homology"/>
<dbReference type="InterPro" id="IPR000648">
    <property type="entry name" value="Oxysterol-bd"/>
</dbReference>
<sequence>MSSYYYEVVDRGIQVTGVDQISARLSGASVRIAPGDKNKGVFIRLTSGFGEGEEYQITHPIAAVNGLLTMRLYASITDSVIITCRGGKDGKLLRAIIEYKDEAWIGKAQRAVEGVIHTYDPESEEHEEWRKVRHVPAEQVLASFQGAWDKKVNWRRAGEADWRPLIDLSTLSLVPKLVRPIPEQLATESRRFWKDVTENLNKKNYNEATAHKLRIEQAQRDIAAERKRRGVHFEPVYFDPDIEDGRSRLSENGQKAIREEIDRALAGSRSASR</sequence>
<evidence type="ECO:0000313" key="2">
    <source>
        <dbReference type="EMBL" id="KZO98536.1"/>
    </source>
</evidence>
<accession>A0A167P8X6</accession>
<dbReference type="GO" id="GO:0005829">
    <property type="term" value="C:cytosol"/>
    <property type="evidence" value="ECO:0007669"/>
    <property type="project" value="TreeGrafter"/>
</dbReference>
<evidence type="ECO:0000313" key="3">
    <source>
        <dbReference type="Proteomes" id="UP000076738"/>
    </source>
</evidence>
<dbReference type="EMBL" id="KV417275">
    <property type="protein sequence ID" value="KZO98536.1"/>
    <property type="molecule type" value="Genomic_DNA"/>
</dbReference>
<keyword evidence="3" id="KW-1185">Reference proteome</keyword>
<dbReference type="PANTHER" id="PTHR10972:SF212">
    <property type="entry name" value="OXYSTEROL-BINDING PROTEIN-LIKE PROTEIN 1"/>
    <property type="match status" value="1"/>
</dbReference>
<dbReference type="InterPro" id="IPR037239">
    <property type="entry name" value="OSBP_sf"/>
</dbReference>
<reference evidence="2 3" key="1">
    <citation type="journal article" date="2016" name="Mol. Biol. Evol.">
        <title>Comparative Genomics of Early-Diverging Mushroom-Forming Fungi Provides Insights into the Origins of Lignocellulose Decay Capabilities.</title>
        <authorList>
            <person name="Nagy L.G."/>
            <person name="Riley R."/>
            <person name="Tritt A."/>
            <person name="Adam C."/>
            <person name="Daum C."/>
            <person name="Floudas D."/>
            <person name="Sun H."/>
            <person name="Yadav J.S."/>
            <person name="Pangilinan J."/>
            <person name="Larsson K.H."/>
            <person name="Matsuura K."/>
            <person name="Barry K."/>
            <person name="Labutti K."/>
            <person name="Kuo R."/>
            <person name="Ohm R.A."/>
            <person name="Bhattacharya S.S."/>
            <person name="Shirouzu T."/>
            <person name="Yoshinaga Y."/>
            <person name="Martin F.M."/>
            <person name="Grigoriev I.V."/>
            <person name="Hibbett D.S."/>
        </authorList>
    </citation>
    <scope>NUCLEOTIDE SEQUENCE [LARGE SCALE GENOMIC DNA]</scope>
    <source>
        <strain evidence="2 3">TUFC12733</strain>
    </source>
</reference>
<dbReference type="Gene3D" id="2.40.160.120">
    <property type="match status" value="1"/>
</dbReference>
<name>A0A167P8X6_CALVF</name>
<evidence type="ECO:0000256" key="1">
    <source>
        <dbReference type="ARBA" id="ARBA00008842"/>
    </source>
</evidence>
<dbReference type="OrthoDB" id="48057at2759"/>
<evidence type="ECO:0008006" key="4">
    <source>
        <dbReference type="Google" id="ProtNLM"/>
    </source>
</evidence>
<dbReference type="Pfam" id="PF01237">
    <property type="entry name" value="Oxysterol_BP"/>
    <property type="match status" value="1"/>
</dbReference>
<dbReference type="GO" id="GO:0032934">
    <property type="term" value="F:sterol binding"/>
    <property type="evidence" value="ECO:0007669"/>
    <property type="project" value="TreeGrafter"/>
</dbReference>
<dbReference type="AlphaFoldDB" id="A0A167P8X6"/>
<comment type="similarity">
    <text evidence="1">Belongs to the OSBP family.</text>
</comment>
<dbReference type="GO" id="GO:0016020">
    <property type="term" value="C:membrane"/>
    <property type="evidence" value="ECO:0007669"/>
    <property type="project" value="TreeGrafter"/>
</dbReference>
<dbReference type="Gene3D" id="3.30.70.3490">
    <property type="match status" value="1"/>
</dbReference>
<dbReference type="SUPFAM" id="SSF144000">
    <property type="entry name" value="Oxysterol-binding protein-like"/>
    <property type="match status" value="1"/>
</dbReference>
<organism evidence="2 3">
    <name type="scientific">Calocera viscosa (strain TUFC12733)</name>
    <dbReference type="NCBI Taxonomy" id="1330018"/>
    <lineage>
        <taxon>Eukaryota</taxon>
        <taxon>Fungi</taxon>
        <taxon>Dikarya</taxon>
        <taxon>Basidiomycota</taxon>
        <taxon>Agaricomycotina</taxon>
        <taxon>Dacrymycetes</taxon>
        <taxon>Dacrymycetales</taxon>
        <taxon>Dacrymycetaceae</taxon>
        <taxon>Calocera</taxon>
    </lineage>
</organism>
<protein>
    <recommendedName>
        <fullName evidence="4">Oxysterol-binding protein</fullName>
    </recommendedName>
</protein>
<dbReference type="PANTHER" id="PTHR10972">
    <property type="entry name" value="OXYSTEROL-BINDING PROTEIN-RELATED"/>
    <property type="match status" value="1"/>
</dbReference>
<gene>
    <name evidence="2" type="ORF">CALVIDRAFT_535177</name>
</gene>